<dbReference type="Pfam" id="PF00505">
    <property type="entry name" value="HMG_box"/>
    <property type="match status" value="1"/>
</dbReference>
<feature type="region of interest" description="Disordered" evidence="2">
    <location>
        <begin position="1"/>
        <end position="22"/>
    </location>
</feature>
<evidence type="ECO:0000259" key="3">
    <source>
        <dbReference type="PROSITE" id="PS50118"/>
    </source>
</evidence>
<proteinExistence type="predicted"/>
<keyword evidence="5" id="KW-1185">Reference proteome</keyword>
<dbReference type="Gene3D" id="1.10.30.10">
    <property type="entry name" value="High mobility group box domain"/>
    <property type="match status" value="1"/>
</dbReference>
<dbReference type="GO" id="GO:0003677">
    <property type="term" value="F:DNA binding"/>
    <property type="evidence" value="ECO:0007669"/>
    <property type="project" value="UniProtKB-UniRule"/>
</dbReference>
<reference evidence="4 5" key="1">
    <citation type="submission" date="2015-09" db="EMBL/GenBank/DDBJ databases">
        <title>Trachymyrmex zeteki WGS genome.</title>
        <authorList>
            <person name="Nygaard S."/>
            <person name="Hu H."/>
            <person name="Boomsma J."/>
            <person name="Zhang G."/>
        </authorList>
    </citation>
    <scope>NUCLEOTIDE SEQUENCE [LARGE SCALE GENOMIC DNA]</scope>
    <source>
        <strain evidence="4">Tzet28-1</strain>
        <tissue evidence="4">Whole body</tissue>
    </source>
</reference>
<dbReference type="InterPro" id="IPR009071">
    <property type="entry name" value="HMG_box_dom"/>
</dbReference>
<dbReference type="AlphaFoldDB" id="A0A151WLR4"/>
<dbReference type="GO" id="GO:0005634">
    <property type="term" value="C:nucleus"/>
    <property type="evidence" value="ECO:0007669"/>
    <property type="project" value="UniProtKB-UniRule"/>
</dbReference>
<dbReference type="EMBL" id="KQ982944">
    <property type="protein sequence ID" value="KYQ48829.1"/>
    <property type="molecule type" value="Genomic_DNA"/>
</dbReference>
<dbReference type="CDD" id="cd00084">
    <property type="entry name" value="HMG-box_SF"/>
    <property type="match status" value="1"/>
</dbReference>
<feature type="DNA-binding region" description="HMG box" evidence="1">
    <location>
        <begin position="38"/>
        <end position="119"/>
    </location>
</feature>
<evidence type="ECO:0000313" key="5">
    <source>
        <dbReference type="Proteomes" id="UP000075809"/>
    </source>
</evidence>
<feature type="region of interest" description="Disordered" evidence="2">
    <location>
        <begin position="107"/>
        <end position="133"/>
    </location>
</feature>
<dbReference type="SMART" id="SM00398">
    <property type="entry name" value="HMG"/>
    <property type="match status" value="1"/>
</dbReference>
<gene>
    <name evidence="4" type="ORF">ALC60_11881</name>
</gene>
<feature type="domain" description="HMG box" evidence="3">
    <location>
        <begin position="38"/>
        <end position="119"/>
    </location>
</feature>
<evidence type="ECO:0000256" key="1">
    <source>
        <dbReference type="PROSITE-ProRule" id="PRU00267"/>
    </source>
</evidence>
<accession>A0A151WLR4</accession>
<keyword evidence="1" id="KW-0539">Nucleus</keyword>
<dbReference type="SUPFAM" id="SSF47095">
    <property type="entry name" value="HMG-box"/>
    <property type="match status" value="1"/>
</dbReference>
<dbReference type="PROSITE" id="PS50118">
    <property type="entry name" value="HMG_BOX_2"/>
    <property type="match status" value="1"/>
</dbReference>
<organism evidence="4 5">
    <name type="scientific">Mycetomoellerius zeteki</name>
    <dbReference type="NCBI Taxonomy" id="64791"/>
    <lineage>
        <taxon>Eukaryota</taxon>
        <taxon>Metazoa</taxon>
        <taxon>Ecdysozoa</taxon>
        <taxon>Arthropoda</taxon>
        <taxon>Hexapoda</taxon>
        <taxon>Insecta</taxon>
        <taxon>Pterygota</taxon>
        <taxon>Neoptera</taxon>
        <taxon>Endopterygota</taxon>
        <taxon>Hymenoptera</taxon>
        <taxon>Apocrita</taxon>
        <taxon>Aculeata</taxon>
        <taxon>Formicoidea</taxon>
        <taxon>Formicidae</taxon>
        <taxon>Myrmicinae</taxon>
        <taxon>Mycetomoellerius</taxon>
    </lineage>
</organism>
<evidence type="ECO:0000256" key="2">
    <source>
        <dbReference type="SAM" id="MobiDB-lite"/>
    </source>
</evidence>
<dbReference type="Proteomes" id="UP000075809">
    <property type="component" value="Unassembled WGS sequence"/>
</dbReference>
<feature type="non-terminal residue" evidence="4">
    <location>
        <position position="1"/>
    </location>
</feature>
<protein>
    <recommendedName>
        <fullName evidence="3">HMG box domain-containing protein</fullName>
    </recommendedName>
</protein>
<keyword evidence="1" id="KW-0238">DNA-binding</keyword>
<sequence>VFEETDKKTEQKKEADAEQARLDRCRRRAERKAICRCGQESRTGARSRSRRRRRRIISQNPFIIFYLEMYYKMPNKHVTEVARQAGKEWCALPQEERIKYIRLAEREKKRRRRSGRGRRRIRRRRRRRDLDSD</sequence>
<feature type="compositionally biased region" description="Basic residues" evidence="2">
    <location>
        <begin position="108"/>
        <end position="127"/>
    </location>
</feature>
<name>A0A151WLR4_9HYME</name>
<dbReference type="InterPro" id="IPR036910">
    <property type="entry name" value="HMG_box_dom_sf"/>
</dbReference>
<evidence type="ECO:0000313" key="4">
    <source>
        <dbReference type="EMBL" id="KYQ48829.1"/>
    </source>
</evidence>